<dbReference type="EMBL" id="JACAGC010000027">
    <property type="protein sequence ID" value="KAF6274647.1"/>
    <property type="molecule type" value="Genomic_DNA"/>
</dbReference>
<evidence type="ECO:0000313" key="2">
    <source>
        <dbReference type="Proteomes" id="UP000585614"/>
    </source>
</evidence>
<evidence type="ECO:0000313" key="1">
    <source>
        <dbReference type="EMBL" id="KAF6274647.1"/>
    </source>
</evidence>
<protein>
    <submittedName>
        <fullName evidence="1">Uncharacterized protein</fullName>
    </submittedName>
</protein>
<proteinExistence type="predicted"/>
<gene>
    <name evidence="1" type="ORF">mRhiFer1_009482</name>
</gene>
<dbReference type="AlphaFoldDB" id="A0A7J7RF47"/>
<dbReference type="Proteomes" id="UP000585614">
    <property type="component" value="Unassembled WGS sequence"/>
</dbReference>
<accession>A0A7J7RF47</accession>
<sequence>MSHEDRRCPGDQTWGAELSGIQSRLLISECGLFAAQCGNGTLPATAVKHNRVDTAYSELRFMISMPSFSASALPGDKRRPAATYQMPTVPCDLPQLLSSQLREDGRGAGAGQASVHVLGSQVLDHEHKYRRYFAKGQHEVHELYFLKKFPKSRVCLSLFLFSLELPHPALVLLVSRIVQKSHEDLPSESL</sequence>
<comment type="caution">
    <text evidence="1">The sequence shown here is derived from an EMBL/GenBank/DDBJ whole genome shotgun (WGS) entry which is preliminary data.</text>
</comment>
<name>A0A7J7RF47_RHIFE</name>
<organism evidence="1 2">
    <name type="scientific">Rhinolophus ferrumequinum</name>
    <name type="common">Greater horseshoe bat</name>
    <dbReference type="NCBI Taxonomy" id="59479"/>
    <lineage>
        <taxon>Eukaryota</taxon>
        <taxon>Metazoa</taxon>
        <taxon>Chordata</taxon>
        <taxon>Craniata</taxon>
        <taxon>Vertebrata</taxon>
        <taxon>Euteleostomi</taxon>
        <taxon>Mammalia</taxon>
        <taxon>Eutheria</taxon>
        <taxon>Laurasiatheria</taxon>
        <taxon>Chiroptera</taxon>
        <taxon>Yinpterochiroptera</taxon>
        <taxon>Rhinolophoidea</taxon>
        <taxon>Rhinolophidae</taxon>
        <taxon>Rhinolophinae</taxon>
        <taxon>Rhinolophus</taxon>
    </lineage>
</organism>
<reference evidence="1 2" key="1">
    <citation type="journal article" date="2020" name="Nature">
        <title>Six reference-quality genomes reveal evolution of bat adaptations.</title>
        <authorList>
            <person name="Jebb D."/>
            <person name="Huang Z."/>
            <person name="Pippel M."/>
            <person name="Hughes G.M."/>
            <person name="Lavrichenko K."/>
            <person name="Devanna P."/>
            <person name="Winkler S."/>
            <person name="Jermiin L.S."/>
            <person name="Skirmuntt E.C."/>
            <person name="Katzourakis A."/>
            <person name="Burkitt-Gray L."/>
            <person name="Ray D.A."/>
            <person name="Sullivan K.A.M."/>
            <person name="Roscito J.G."/>
            <person name="Kirilenko B.M."/>
            <person name="Davalos L.M."/>
            <person name="Corthals A.P."/>
            <person name="Power M.L."/>
            <person name="Jones G."/>
            <person name="Ransome R.D."/>
            <person name="Dechmann D.K.N."/>
            <person name="Locatelli A.G."/>
            <person name="Puechmaille S.J."/>
            <person name="Fedrigo O."/>
            <person name="Jarvis E.D."/>
            <person name="Hiller M."/>
            <person name="Vernes S.C."/>
            <person name="Myers E.W."/>
            <person name="Teeling E.C."/>
        </authorList>
    </citation>
    <scope>NUCLEOTIDE SEQUENCE [LARGE SCALE GENOMIC DNA]</scope>
    <source>
        <strain evidence="1">MRhiFer1</strain>
        <tissue evidence="1">Lung</tissue>
    </source>
</reference>